<protein>
    <submittedName>
        <fullName evidence="2">DNA/RNA non-specific endonuclease</fullName>
    </submittedName>
</protein>
<gene>
    <name evidence="2" type="ORF">RM698_00190</name>
</gene>
<proteinExistence type="predicted"/>
<dbReference type="GO" id="GO:0004519">
    <property type="term" value="F:endonuclease activity"/>
    <property type="evidence" value="ECO:0007669"/>
    <property type="project" value="UniProtKB-KW"/>
</dbReference>
<dbReference type="InterPro" id="IPR044927">
    <property type="entry name" value="Endonuclea_NS_2"/>
</dbReference>
<comment type="caution">
    <text evidence="2">The sequence shown here is derived from an EMBL/GenBank/DDBJ whole genome shotgun (WGS) entry which is preliminary data.</text>
</comment>
<dbReference type="Pfam" id="PF13930">
    <property type="entry name" value="Endonuclea_NS_2"/>
    <property type="match status" value="1"/>
</dbReference>
<feature type="domain" description="Type VII secretion system protein EssD-like" evidence="1">
    <location>
        <begin position="428"/>
        <end position="517"/>
    </location>
</feature>
<dbReference type="Gene3D" id="3.40.570.10">
    <property type="entry name" value="Extracellular Endonuclease, subunit A"/>
    <property type="match status" value="1"/>
</dbReference>
<accession>A0ABU2QWR8</accession>
<name>A0ABU2QWR8_9ACTN</name>
<evidence type="ECO:0000313" key="3">
    <source>
        <dbReference type="Proteomes" id="UP001183610"/>
    </source>
</evidence>
<dbReference type="Proteomes" id="UP001183610">
    <property type="component" value="Unassembled WGS sequence"/>
</dbReference>
<dbReference type="EMBL" id="JAVRET010000001">
    <property type="protein sequence ID" value="MDT0407475.1"/>
    <property type="molecule type" value="Genomic_DNA"/>
</dbReference>
<keyword evidence="3" id="KW-1185">Reference proteome</keyword>
<dbReference type="InterPro" id="IPR044929">
    <property type="entry name" value="DNA/RNA_non-sp_Endonuclease_sf"/>
</dbReference>
<reference evidence="3" key="1">
    <citation type="submission" date="2023-07" db="EMBL/GenBank/DDBJ databases">
        <title>30 novel species of actinomycetes from the DSMZ collection.</title>
        <authorList>
            <person name="Nouioui I."/>
        </authorList>
    </citation>
    <scope>NUCLEOTIDE SEQUENCE [LARGE SCALE GENOMIC DNA]</scope>
    <source>
        <strain evidence="3">DSM 41979</strain>
    </source>
</reference>
<keyword evidence="2" id="KW-0540">Nuclease</keyword>
<evidence type="ECO:0000259" key="1">
    <source>
        <dbReference type="Pfam" id="PF13930"/>
    </source>
</evidence>
<organism evidence="2 3">
    <name type="scientific">Streptomyces evansiae</name>
    <dbReference type="NCBI Taxonomy" id="3075535"/>
    <lineage>
        <taxon>Bacteria</taxon>
        <taxon>Bacillati</taxon>
        <taxon>Actinomycetota</taxon>
        <taxon>Actinomycetes</taxon>
        <taxon>Kitasatosporales</taxon>
        <taxon>Streptomycetaceae</taxon>
        <taxon>Streptomyces</taxon>
    </lineage>
</organism>
<evidence type="ECO:0000313" key="2">
    <source>
        <dbReference type="EMBL" id="MDT0407475.1"/>
    </source>
</evidence>
<keyword evidence="2" id="KW-0255">Endonuclease</keyword>
<sequence length="545" mass="57624">MADASTESCEITDPGKYSYQRFSYCVTGLVITYILYDTKMAELGRGTIEVSTSATLPKAGTSWNEQVTAKMTSASGQVTALNAKFRPSCSAGCTATKTAPWYKSETTVGGPPLTGFVTYSSTPATGTSTTFLTSYKMYVTAVGTDPIDPSASWDNPREIRCDDAVDTGSAGSSPGCVVPSVMPKVQLSTDGSENGAAVAAYAWAQSVFDDHWGRETPLTRAKDGVADRQSRTCGNASSKPFTPATAVIATDTCAQFPFAETEEGGTDGAQCSEIFLDYDNKDWTVLELGGSGAAPDSSKPCLRAHVAAVSKQLADDQLSGGFQSERVLNGERFELASTVSLDATQADCRRHAPSDPGRVSGNGWIWNTTDPVDHKNISEKGTPSDKTGARAAAAQACLGTRLGAGSEAGGSPVGWEDAKAYARQNNLPESGLSRCHLIANTLGGKISKNLVPCWQMGMNRSPAGSNSVSMWTYESEVLNASKNRITGDEAIFYQVTPRYKNADSTIPEGVIMSAEIQREDGSTQQLFSDIFVPNAQSDGTHSLAN</sequence>
<keyword evidence="2" id="KW-0378">Hydrolase</keyword>